<evidence type="ECO:0000313" key="3">
    <source>
        <dbReference type="EMBL" id="TKC81694.1"/>
    </source>
</evidence>
<organism evidence="3 4">
    <name type="scientific">Trinickia terrae</name>
    <dbReference type="NCBI Taxonomy" id="2571161"/>
    <lineage>
        <taxon>Bacteria</taxon>
        <taxon>Pseudomonadati</taxon>
        <taxon>Pseudomonadota</taxon>
        <taxon>Betaproteobacteria</taxon>
        <taxon>Burkholderiales</taxon>
        <taxon>Burkholderiaceae</taxon>
        <taxon>Trinickia</taxon>
    </lineage>
</organism>
<keyword evidence="4" id="KW-1185">Reference proteome</keyword>
<reference evidence="3 4" key="1">
    <citation type="submission" date="2019-04" db="EMBL/GenBank/DDBJ databases">
        <title>Trinickia sp. 7GSK02, isolated from subtropical forest soil.</title>
        <authorList>
            <person name="Gao Z.-H."/>
            <person name="Qiu L.-H."/>
        </authorList>
    </citation>
    <scope>NUCLEOTIDE SEQUENCE [LARGE SCALE GENOMIC DNA]</scope>
    <source>
        <strain evidence="3 4">7GSK02</strain>
    </source>
</reference>
<dbReference type="OrthoDB" id="9115376at2"/>
<dbReference type="RefSeq" id="WP_136898235.1">
    <property type="nucleotide sequence ID" value="NZ_SWJE01000017.1"/>
</dbReference>
<evidence type="ECO:0000313" key="4">
    <source>
        <dbReference type="Proteomes" id="UP000305539"/>
    </source>
</evidence>
<feature type="compositionally biased region" description="Basic and acidic residues" evidence="1">
    <location>
        <begin position="74"/>
        <end position="87"/>
    </location>
</feature>
<feature type="region of interest" description="Disordered" evidence="1">
    <location>
        <begin position="30"/>
        <end position="87"/>
    </location>
</feature>
<gene>
    <name evidence="3" type="ORF">FAZ69_27405</name>
</gene>
<evidence type="ECO:0000256" key="2">
    <source>
        <dbReference type="SAM" id="SignalP"/>
    </source>
</evidence>
<keyword evidence="2" id="KW-0732">Signal</keyword>
<dbReference type="EMBL" id="SWJE01000017">
    <property type="protein sequence ID" value="TKC81694.1"/>
    <property type="molecule type" value="Genomic_DNA"/>
</dbReference>
<accession>A0A4U1HQ87</accession>
<name>A0A4U1HQ87_9BURK</name>
<comment type="caution">
    <text evidence="3">The sequence shown here is derived from an EMBL/GenBank/DDBJ whole genome shotgun (WGS) entry which is preliminary data.</text>
</comment>
<proteinExistence type="predicted"/>
<sequence length="87" mass="9340">MKKVSLAILVSLSALAGAAYAQTDKGITESTDPAKAADIEQRAQALQSQQEAMPHETEMTHKPMMKHHHKKAMSKKDEAAPAKGASE</sequence>
<feature type="compositionally biased region" description="Basic residues" evidence="1">
    <location>
        <begin position="63"/>
        <end position="73"/>
    </location>
</feature>
<protein>
    <submittedName>
        <fullName evidence="3">Uncharacterized protein</fullName>
    </submittedName>
</protein>
<evidence type="ECO:0000256" key="1">
    <source>
        <dbReference type="SAM" id="MobiDB-lite"/>
    </source>
</evidence>
<dbReference type="AlphaFoldDB" id="A0A4U1HQ87"/>
<feature type="chain" id="PRO_5020635345" evidence="2">
    <location>
        <begin position="22"/>
        <end position="87"/>
    </location>
</feature>
<feature type="signal peptide" evidence="2">
    <location>
        <begin position="1"/>
        <end position="21"/>
    </location>
</feature>
<dbReference type="Proteomes" id="UP000305539">
    <property type="component" value="Unassembled WGS sequence"/>
</dbReference>